<dbReference type="InterPro" id="IPR019887">
    <property type="entry name" value="Tscrpt_reg_AsnC/Lrp_C"/>
</dbReference>
<keyword evidence="1" id="KW-0805">Transcription regulation</keyword>
<dbReference type="SUPFAM" id="SSF46785">
    <property type="entry name" value="Winged helix' DNA-binding domain"/>
    <property type="match status" value="1"/>
</dbReference>
<dbReference type="PANTHER" id="PTHR30154">
    <property type="entry name" value="LEUCINE-RESPONSIVE REGULATORY PROTEIN"/>
    <property type="match status" value="1"/>
</dbReference>
<organism evidence="5">
    <name type="scientific">Darwinula stevensoni</name>
    <dbReference type="NCBI Taxonomy" id="69355"/>
    <lineage>
        <taxon>Eukaryota</taxon>
        <taxon>Metazoa</taxon>
        <taxon>Ecdysozoa</taxon>
        <taxon>Arthropoda</taxon>
        <taxon>Crustacea</taxon>
        <taxon>Oligostraca</taxon>
        <taxon>Ostracoda</taxon>
        <taxon>Podocopa</taxon>
        <taxon>Podocopida</taxon>
        <taxon>Darwinulocopina</taxon>
        <taxon>Darwinuloidea</taxon>
        <taxon>Darwinulidae</taxon>
        <taxon>Darwinula</taxon>
    </lineage>
</organism>
<proteinExistence type="predicted"/>
<keyword evidence="3" id="KW-0804">Transcription</keyword>
<dbReference type="OrthoDB" id="411675at2759"/>
<evidence type="ECO:0000256" key="2">
    <source>
        <dbReference type="ARBA" id="ARBA00023125"/>
    </source>
</evidence>
<gene>
    <name evidence="5" type="ORF">DSTB1V02_LOCUS15144</name>
</gene>
<evidence type="ECO:0000256" key="1">
    <source>
        <dbReference type="ARBA" id="ARBA00023015"/>
    </source>
</evidence>
<sequence length="147" mass="16768">MREHFAPKANEAAMLDDRDRAILDYLQANADAAVADLAERVNLSLSACARRIKRLEDEGYIESRVALLNRTKMRVGTTVFVALRNSRHSSDWHEPFVRLLADIPEIQEAHRLTGDIDYILKIAVPDVETYDVIYKRLVKKLEFSGIS</sequence>
<evidence type="ECO:0000259" key="4">
    <source>
        <dbReference type="PROSITE" id="PS50956"/>
    </source>
</evidence>
<evidence type="ECO:0000256" key="3">
    <source>
        <dbReference type="ARBA" id="ARBA00023163"/>
    </source>
</evidence>
<dbReference type="InterPro" id="IPR019888">
    <property type="entry name" value="Tscrpt_reg_AsnC-like"/>
</dbReference>
<dbReference type="GO" id="GO:0005829">
    <property type="term" value="C:cytosol"/>
    <property type="evidence" value="ECO:0007669"/>
    <property type="project" value="TreeGrafter"/>
</dbReference>
<evidence type="ECO:0000313" key="6">
    <source>
        <dbReference type="Proteomes" id="UP000677054"/>
    </source>
</evidence>
<feature type="domain" description="HTH asnC-type" evidence="4">
    <location>
        <begin position="15"/>
        <end position="78"/>
    </location>
</feature>
<dbReference type="EMBL" id="CAJPEV010025427">
    <property type="protein sequence ID" value="CAG0908615.1"/>
    <property type="molecule type" value="Genomic_DNA"/>
</dbReference>
<dbReference type="PROSITE" id="PS50956">
    <property type="entry name" value="HTH_ASNC_2"/>
    <property type="match status" value="1"/>
</dbReference>
<dbReference type="GO" id="GO:0043565">
    <property type="term" value="F:sequence-specific DNA binding"/>
    <property type="evidence" value="ECO:0007669"/>
    <property type="project" value="InterPro"/>
</dbReference>
<dbReference type="Pfam" id="PF13412">
    <property type="entry name" value="HTH_24"/>
    <property type="match status" value="1"/>
</dbReference>
<dbReference type="InterPro" id="IPR036388">
    <property type="entry name" value="WH-like_DNA-bd_sf"/>
</dbReference>
<evidence type="ECO:0000313" key="5">
    <source>
        <dbReference type="EMBL" id="CAD7255399.1"/>
    </source>
</evidence>
<dbReference type="Pfam" id="PF01037">
    <property type="entry name" value="AsnC_trans_reg"/>
    <property type="match status" value="1"/>
</dbReference>
<reference evidence="5" key="1">
    <citation type="submission" date="2020-11" db="EMBL/GenBank/DDBJ databases">
        <authorList>
            <person name="Tran Van P."/>
        </authorList>
    </citation>
    <scope>NUCLEOTIDE SEQUENCE</scope>
</reference>
<dbReference type="SMART" id="SM00344">
    <property type="entry name" value="HTH_ASNC"/>
    <property type="match status" value="1"/>
</dbReference>
<dbReference type="Gene3D" id="1.10.10.10">
    <property type="entry name" value="Winged helix-like DNA-binding domain superfamily/Winged helix DNA-binding domain"/>
    <property type="match status" value="1"/>
</dbReference>
<dbReference type="Gene3D" id="3.30.70.920">
    <property type="match status" value="1"/>
</dbReference>
<keyword evidence="6" id="KW-1185">Reference proteome</keyword>
<dbReference type="InterPro" id="IPR011991">
    <property type="entry name" value="ArsR-like_HTH"/>
</dbReference>
<dbReference type="InterPro" id="IPR036390">
    <property type="entry name" value="WH_DNA-bd_sf"/>
</dbReference>
<dbReference type="GO" id="GO:0043200">
    <property type="term" value="P:response to amino acid"/>
    <property type="evidence" value="ECO:0007669"/>
    <property type="project" value="TreeGrafter"/>
</dbReference>
<dbReference type="CDD" id="cd00090">
    <property type="entry name" value="HTH_ARSR"/>
    <property type="match status" value="1"/>
</dbReference>
<dbReference type="PRINTS" id="PR00033">
    <property type="entry name" value="HTHASNC"/>
</dbReference>
<feature type="non-terminal residue" evidence="5">
    <location>
        <position position="147"/>
    </location>
</feature>
<dbReference type="PROSITE" id="PS00519">
    <property type="entry name" value="HTH_ASNC_1"/>
    <property type="match status" value="1"/>
</dbReference>
<keyword evidence="2" id="KW-0238">DNA-binding</keyword>
<name>A0A7R9FU77_9CRUS</name>
<dbReference type="PANTHER" id="PTHR30154:SF17">
    <property type="entry name" value="DNA-BINDING TRANSCRIPTIONAL ACTIVATOR DECR"/>
    <property type="match status" value="1"/>
</dbReference>
<dbReference type="AlphaFoldDB" id="A0A7R9FU77"/>
<protein>
    <recommendedName>
        <fullName evidence="4">HTH asnC-type domain-containing protein</fullName>
    </recommendedName>
</protein>
<dbReference type="InterPro" id="IPR000485">
    <property type="entry name" value="AsnC-type_HTH_dom"/>
</dbReference>
<accession>A0A7R9FU77</accession>
<dbReference type="Proteomes" id="UP000677054">
    <property type="component" value="Unassembled WGS sequence"/>
</dbReference>
<dbReference type="EMBL" id="LR924945">
    <property type="protein sequence ID" value="CAD7255399.1"/>
    <property type="molecule type" value="Genomic_DNA"/>
</dbReference>
<dbReference type="InterPro" id="IPR019885">
    <property type="entry name" value="Tscrpt_reg_HTH_AsnC-type_CS"/>
</dbReference>